<comment type="caution">
    <text evidence="2">The sequence shown here is derived from an EMBL/GenBank/DDBJ whole genome shotgun (WGS) entry which is preliminary data.</text>
</comment>
<feature type="transmembrane region" description="Helical" evidence="1">
    <location>
        <begin position="142"/>
        <end position="160"/>
    </location>
</feature>
<feature type="transmembrane region" description="Helical" evidence="1">
    <location>
        <begin position="38"/>
        <end position="58"/>
    </location>
</feature>
<dbReference type="Proteomes" id="UP000543030">
    <property type="component" value="Unassembled WGS sequence"/>
</dbReference>
<keyword evidence="1" id="KW-0812">Transmembrane</keyword>
<feature type="transmembrane region" description="Helical" evidence="1">
    <location>
        <begin position="172"/>
        <end position="197"/>
    </location>
</feature>
<evidence type="ECO:0000313" key="2">
    <source>
        <dbReference type="EMBL" id="MBB5191247.1"/>
    </source>
</evidence>
<proteinExistence type="predicted"/>
<accession>A0A840RE42</accession>
<gene>
    <name evidence="2" type="ORF">HNQ50_001970</name>
</gene>
<name>A0A840RE42_9NEIS</name>
<evidence type="ECO:0000313" key="3">
    <source>
        <dbReference type="Proteomes" id="UP000543030"/>
    </source>
</evidence>
<organism evidence="2 3">
    <name type="scientific">Silvimonas terrae</name>
    <dbReference type="NCBI Taxonomy" id="300266"/>
    <lineage>
        <taxon>Bacteria</taxon>
        <taxon>Pseudomonadati</taxon>
        <taxon>Pseudomonadota</taxon>
        <taxon>Betaproteobacteria</taxon>
        <taxon>Neisseriales</taxon>
        <taxon>Chitinibacteraceae</taxon>
        <taxon>Silvimonas</taxon>
    </lineage>
</organism>
<keyword evidence="1" id="KW-1133">Transmembrane helix</keyword>
<dbReference type="EMBL" id="JACHHN010000003">
    <property type="protein sequence ID" value="MBB5191247.1"/>
    <property type="molecule type" value="Genomic_DNA"/>
</dbReference>
<protein>
    <submittedName>
        <fullName evidence="2">Uncharacterized protein</fullName>
    </submittedName>
</protein>
<sequence length="235" mass="26808">MTKILFLALLSGSLIWGLITIGVNPITAGPLQTLALLYILLISVPFWPIFYLEFIEFYKAMRDQRSEYMKTFYESQSETIVGLSASAIVLIFIYYESSPSYSWSAIDIAGLGFPLYAIAFLNFFKLSRLKTEKIKSNALSKLILMPLSCTGLIFAAWISIKNTNGKFLPYQSIWIQLSIFFNSFWFLITSAKILYFAKNGKIEIPEKMIAAIPDIGQKRLDIQKLKKEAESWNKD</sequence>
<keyword evidence="3" id="KW-1185">Reference proteome</keyword>
<keyword evidence="1" id="KW-0472">Membrane</keyword>
<feature type="transmembrane region" description="Helical" evidence="1">
    <location>
        <begin position="101"/>
        <end position="121"/>
    </location>
</feature>
<feature type="transmembrane region" description="Helical" evidence="1">
    <location>
        <begin position="79"/>
        <end position="95"/>
    </location>
</feature>
<reference evidence="2 3" key="1">
    <citation type="submission" date="2020-08" db="EMBL/GenBank/DDBJ databases">
        <title>Genomic Encyclopedia of Type Strains, Phase IV (KMG-IV): sequencing the most valuable type-strain genomes for metagenomic binning, comparative biology and taxonomic classification.</title>
        <authorList>
            <person name="Goeker M."/>
        </authorList>
    </citation>
    <scope>NUCLEOTIDE SEQUENCE [LARGE SCALE GENOMIC DNA]</scope>
    <source>
        <strain evidence="2 3">DSM 18233</strain>
    </source>
</reference>
<evidence type="ECO:0000256" key="1">
    <source>
        <dbReference type="SAM" id="Phobius"/>
    </source>
</evidence>
<dbReference type="AlphaFoldDB" id="A0A840RE42"/>
<dbReference type="RefSeq" id="WP_184099952.1">
    <property type="nucleotide sequence ID" value="NZ_JACHHN010000003.1"/>
</dbReference>